<dbReference type="GO" id="GO:0022627">
    <property type="term" value="C:cytosolic small ribosomal subunit"/>
    <property type="evidence" value="ECO:0007669"/>
    <property type="project" value="UniProtKB-UniRule"/>
</dbReference>
<evidence type="ECO:0000256" key="2">
    <source>
        <dbReference type="ARBA" id="ARBA00022730"/>
    </source>
</evidence>
<protein>
    <recommendedName>
        <fullName evidence="6">Small ribosomal subunit protein uS17</fullName>
    </recommendedName>
</protein>
<dbReference type="Proteomes" id="UP001165124">
    <property type="component" value="Unassembled WGS sequence"/>
</dbReference>
<dbReference type="NCBIfam" id="TIGR03635">
    <property type="entry name" value="uS17_bact"/>
    <property type="match status" value="1"/>
</dbReference>
<dbReference type="HAMAP" id="MF_01345_B">
    <property type="entry name" value="Ribosomal_uS17_B"/>
    <property type="match status" value="1"/>
</dbReference>
<dbReference type="GO" id="GO:0003735">
    <property type="term" value="F:structural constituent of ribosome"/>
    <property type="evidence" value="ECO:0007669"/>
    <property type="project" value="UniProtKB-UniRule"/>
</dbReference>
<dbReference type="PROSITE" id="PS00056">
    <property type="entry name" value="RIBOSOMAL_S17"/>
    <property type="match status" value="1"/>
</dbReference>
<keyword evidence="9" id="KW-1185">Reference proteome</keyword>
<dbReference type="PANTHER" id="PTHR10744">
    <property type="entry name" value="40S RIBOSOMAL PROTEIN S11 FAMILY MEMBER"/>
    <property type="match status" value="1"/>
</dbReference>
<evidence type="ECO:0000256" key="4">
    <source>
        <dbReference type="ARBA" id="ARBA00022980"/>
    </source>
</evidence>
<dbReference type="NCBIfam" id="NF004123">
    <property type="entry name" value="PRK05610.1"/>
    <property type="match status" value="1"/>
</dbReference>
<evidence type="ECO:0000256" key="3">
    <source>
        <dbReference type="ARBA" id="ARBA00022884"/>
    </source>
</evidence>
<accession>A0A9W6PXJ7</accession>
<evidence type="ECO:0000256" key="6">
    <source>
        <dbReference type="HAMAP-Rule" id="MF_01345"/>
    </source>
</evidence>
<dbReference type="InterPro" id="IPR019979">
    <property type="entry name" value="Ribosomal_uS17_CS"/>
</dbReference>
<evidence type="ECO:0000313" key="9">
    <source>
        <dbReference type="Proteomes" id="UP001165124"/>
    </source>
</evidence>
<evidence type="ECO:0000256" key="5">
    <source>
        <dbReference type="ARBA" id="ARBA00023274"/>
    </source>
</evidence>
<proteinExistence type="inferred from homology"/>
<dbReference type="SUPFAM" id="SSF50249">
    <property type="entry name" value="Nucleic acid-binding proteins"/>
    <property type="match status" value="1"/>
</dbReference>
<dbReference type="FunFam" id="2.40.50.140:FF:000123">
    <property type="entry name" value="30S ribosomal protein S17"/>
    <property type="match status" value="1"/>
</dbReference>
<dbReference type="GO" id="GO:0006412">
    <property type="term" value="P:translation"/>
    <property type="evidence" value="ECO:0007669"/>
    <property type="project" value="UniProtKB-UniRule"/>
</dbReference>
<name>A0A9W6PXJ7_9ACTN</name>
<comment type="subunit">
    <text evidence="6">Part of the 30S ribosomal subunit.</text>
</comment>
<dbReference type="InterPro" id="IPR019984">
    <property type="entry name" value="Ribosomal_uS17_bact/chlr"/>
</dbReference>
<evidence type="ECO:0000256" key="1">
    <source>
        <dbReference type="ARBA" id="ARBA00010254"/>
    </source>
</evidence>
<comment type="similarity">
    <text evidence="1 6 7">Belongs to the universal ribosomal protein uS17 family.</text>
</comment>
<dbReference type="RefSeq" id="WP_067912158.1">
    <property type="nucleotide sequence ID" value="NZ_BSRZ01000010.1"/>
</dbReference>
<keyword evidence="2 6" id="KW-0699">rRNA-binding</keyword>
<dbReference type="PRINTS" id="PR00973">
    <property type="entry name" value="RIBOSOMALS17"/>
</dbReference>
<dbReference type="InterPro" id="IPR000266">
    <property type="entry name" value="Ribosomal_uS17"/>
</dbReference>
<gene>
    <name evidence="6 8" type="primary">rpsQ</name>
    <name evidence="8" type="ORF">Arub01_38610</name>
</gene>
<dbReference type="AlphaFoldDB" id="A0A9W6PXJ7"/>
<comment type="caution">
    <text evidence="8">The sequence shown here is derived from an EMBL/GenBank/DDBJ whole genome shotgun (WGS) entry which is preliminary data.</text>
</comment>
<comment type="function">
    <text evidence="6">One of the primary rRNA binding proteins, it binds specifically to the 5'-end of 16S ribosomal RNA.</text>
</comment>
<dbReference type="InterPro" id="IPR012340">
    <property type="entry name" value="NA-bd_OB-fold"/>
</dbReference>
<evidence type="ECO:0000313" key="8">
    <source>
        <dbReference type="EMBL" id="GLW65617.1"/>
    </source>
</evidence>
<keyword evidence="3 6" id="KW-0694">RNA-binding</keyword>
<dbReference type="CDD" id="cd00364">
    <property type="entry name" value="Ribosomal_uS17"/>
    <property type="match status" value="1"/>
</dbReference>
<sequence length="93" mass="10673">MTETTTGQTKPRGTRKVLEGLVVSDKMDKTVVVSVEDRVKHPKYHKVIRRTKKYKAHDEANACGVGDRVRLMETRPLSATKRWRVVEILEKAK</sequence>
<dbReference type="Pfam" id="PF00366">
    <property type="entry name" value="Ribosomal_S17"/>
    <property type="match status" value="1"/>
</dbReference>
<dbReference type="EMBL" id="BSRZ01000010">
    <property type="protein sequence ID" value="GLW65617.1"/>
    <property type="molecule type" value="Genomic_DNA"/>
</dbReference>
<dbReference type="GO" id="GO:0019843">
    <property type="term" value="F:rRNA binding"/>
    <property type="evidence" value="ECO:0007669"/>
    <property type="project" value="UniProtKB-UniRule"/>
</dbReference>
<dbReference type="Gene3D" id="2.40.50.140">
    <property type="entry name" value="Nucleic acid-binding proteins"/>
    <property type="match status" value="1"/>
</dbReference>
<dbReference type="PANTHER" id="PTHR10744:SF1">
    <property type="entry name" value="SMALL RIBOSOMAL SUBUNIT PROTEIN US17M"/>
    <property type="match status" value="1"/>
</dbReference>
<organism evidence="8 9">
    <name type="scientific">Actinomadura rubrobrunea</name>
    <dbReference type="NCBI Taxonomy" id="115335"/>
    <lineage>
        <taxon>Bacteria</taxon>
        <taxon>Bacillati</taxon>
        <taxon>Actinomycetota</taxon>
        <taxon>Actinomycetes</taxon>
        <taxon>Streptosporangiales</taxon>
        <taxon>Thermomonosporaceae</taxon>
        <taxon>Actinomadura</taxon>
    </lineage>
</organism>
<reference evidence="8" key="1">
    <citation type="submission" date="2023-02" db="EMBL/GenBank/DDBJ databases">
        <title>Actinomadura rubrobrunea NBRC 14622.</title>
        <authorList>
            <person name="Ichikawa N."/>
            <person name="Sato H."/>
            <person name="Tonouchi N."/>
        </authorList>
    </citation>
    <scope>NUCLEOTIDE SEQUENCE</scope>
    <source>
        <strain evidence="8">NBRC 14622</strain>
    </source>
</reference>
<keyword evidence="5 6" id="KW-0687">Ribonucleoprotein</keyword>
<keyword evidence="4 6" id="KW-0689">Ribosomal protein</keyword>
<evidence type="ECO:0000256" key="7">
    <source>
        <dbReference type="RuleBase" id="RU003872"/>
    </source>
</evidence>